<dbReference type="OrthoDB" id="10531299at2759"/>
<comment type="caution">
    <text evidence="1">The sequence shown here is derived from an EMBL/GenBank/DDBJ whole genome shotgun (WGS) entry which is preliminary data.</text>
</comment>
<name>A0A0V0RTG8_9BILA</name>
<evidence type="ECO:0000313" key="1">
    <source>
        <dbReference type="EMBL" id="KRX17719.1"/>
    </source>
</evidence>
<dbReference type="EMBL" id="JYDL01000083">
    <property type="protein sequence ID" value="KRX17719.1"/>
    <property type="molecule type" value="Genomic_DNA"/>
</dbReference>
<dbReference type="AlphaFoldDB" id="A0A0V0RTG8"/>
<keyword evidence="2" id="KW-1185">Reference proteome</keyword>
<organism evidence="1 2">
    <name type="scientific">Trichinella nelsoni</name>
    <dbReference type="NCBI Taxonomy" id="6336"/>
    <lineage>
        <taxon>Eukaryota</taxon>
        <taxon>Metazoa</taxon>
        <taxon>Ecdysozoa</taxon>
        <taxon>Nematoda</taxon>
        <taxon>Enoplea</taxon>
        <taxon>Dorylaimia</taxon>
        <taxon>Trichinellida</taxon>
        <taxon>Trichinellidae</taxon>
        <taxon>Trichinella</taxon>
    </lineage>
</organism>
<sequence>MVHWDGFTDRFAGFLRNTDRCSRFNDSDTLANHFFTLYTQSWNFHSGTDCTLLIPPATDFYSTNIKYYKHSLERFHIFLPLSLCTPQRSFLPNKNIFFSCKIEFYAYFIHVVAVQLVKR</sequence>
<evidence type="ECO:0000313" key="2">
    <source>
        <dbReference type="Proteomes" id="UP000054630"/>
    </source>
</evidence>
<gene>
    <name evidence="1" type="ORF">T07_11275</name>
</gene>
<dbReference type="Proteomes" id="UP000054630">
    <property type="component" value="Unassembled WGS sequence"/>
</dbReference>
<reference evidence="1 2" key="1">
    <citation type="submission" date="2015-01" db="EMBL/GenBank/DDBJ databases">
        <title>Evolution of Trichinella species and genotypes.</title>
        <authorList>
            <person name="Korhonen P.K."/>
            <person name="Edoardo P."/>
            <person name="Giuseppe L.R."/>
            <person name="Gasser R.B."/>
        </authorList>
    </citation>
    <scope>NUCLEOTIDE SEQUENCE [LARGE SCALE GENOMIC DNA]</scope>
    <source>
        <strain evidence="1">ISS37</strain>
    </source>
</reference>
<proteinExistence type="predicted"/>
<protein>
    <submittedName>
        <fullName evidence="1">Uncharacterized protein</fullName>
    </submittedName>
</protein>
<accession>A0A0V0RTG8</accession>